<dbReference type="EMBL" id="CP001825">
    <property type="protein sequence ID" value="ACZ42215.1"/>
    <property type="molecule type" value="Genomic_DNA"/>
</dbReference>
<evidence type="ECO:0000313" key="2">
    <source>
        <dbReference type="EMBL" id="ACZ42215.1"/>
    </source>
</evidence>
<protein>
    <submittedName>
        <fullName evidence="2">Metal dependent phosphohydrolase</fullName>
    </submittedName>
</protein>
<dbReference type="OrthoDB" id="9803619at2"/>
<dbReference type="PANTHER" id="PTHR11373">
    <property type="entry name" value="DEOXYNUCLEOSIDE TRIPHOSPHATE TRIPHOSPHOHYDROLASE"/>
    <property type="match status" value="1"/>
</dbReference>
<dbReference type="Gene3D" id="1.10.3210.10">
    <property type="entry name" value="Hypothetical protein af1432"/>
    <property type="match status" value="1"/>
</dbReference>
<keyword evidence="3" id="KW-1185">Reference proteome</keyword>
<dbReference type="eggNOG" id="COG1078">
    <property type="taxonomic scope" value="Bacteria"/>
</dbReference>
<keyword evidence="2" id="KW-0378">Hydrolase</keyword>
<dbReference type="SMART" id="SM00471">
    <property type="entry name" value="HDc"/>
    <property type="match status" value="1"/>
</dbReference>
<dbReference type="Pfam" id="PF19276">
    <property type="entry name" value="HD_assoc_2"/>
    <property type="match status" value="1"/>
</dbReference>
<dbReference type="PANTHER" id="PTHR11373:SF4">
    <property type="entry name" value="DEOXYNUCLEOSIDE TRIPHOSPHATE TRIPHOSPHOHYDROLASE SAMHD1"/>
    <property type="match status" value="1"/>
</dbReference>
<dbReference type="KEGG" id="ttr:Tter_1307"/>
<evidence type="ECO:0000313" key="3">
    <source>
        <dbReference type="Proteomes" id="UP000000323"/>
    </source>
</evidence>
<dbReference type="RefSeq" id="WP_012875250.1">
    <property type="nucleotide sequence ID" value="NC_013525.1"/>
</dbReference>
<organism evidence="2 3">
    <name type="scientific">Thermobaculum terrenum (strain ATCC BAA-798 / CCMEE 7001 / YNP1)</name>
    <dbReference type="NCBI Taxonomy" id="525904"/>
    <lineage>
        <taxon>Bacteria</taxon>
        <taxon>Bacillati</taxon>
        <taxon>Chloroflexota</taxon>
        <taxon>Chloroflexia</taxon>
        <taxon>Candidatus Thermobaculales</taxon>
        <taxon>Candidatus Thermobaculaceae</taxon>
        <taxon>Thermobaculum</taxon>
    </lineage>
</organism>
<dbReference type="HOGENOM" id="CLU_026821_3_1_0"/>
<dbReference type="AlphaFoldDB" id="D1CBQ0"/>
<reference evidence="3" key="1">
    <citation type="journal article" date="2010" name="Stand. Genomic Sci.">
        <title>Complete genome sequence of 'Thermobaculum terrenum' type strain (YNP1).</title>
        <authorList>
            <person name="Kiss H."/>
            <person name="Cleland D."/>
            <person name="Lapidus A."/>
            <person name="Lucas S."/>
            <person name="Glavina Del Rio T."/>
            <person name="Nolan M."/>
            <person name="Tice H."/>
            <person name="Han C."/>
            <person name="Goodwin L."/>
            <person name="Pitluck S."/>
            <person name="Liolios K."/>
            <person name="Ivanova N."/>
            <person name="Mavromatis K."/>
            <person name="Ovchinnikova G."/>
            <person name="Pati A."/>
            <person name="Chen A."/>
            <person name="Palaniappan K."/>
            <person name="Land M."/>
            <person name="Hauser L."/>
            <person name="Chang Y."/>
            <person name="Jeffries C."/>
            <person name="Lu M."/>
            <person name="Brettin T."/>
            <person name="Detter J."/>
            <person name="Goker M."/>
            <person name="Tindall B."/>
            <person name="Beck B."/>
            <person name="McDermott T."/>
            <person name="Woyke T."/>
            <person name="Bristow J."/>
            <person name="Eisen J."/>
            <person name="Markowitz V."/>
            <person name="Hugenholtz P."/>
            <person name="Kyrpides N."/>
            <person name="Klenk H."/>
            <person name="Cheng J."/>
        </authorList>
    </citation>
    <scope>NUCLEOTIDE SEQUENCE [LARGE SCALE GENOMIC DNA]</scope>
    <source>
        <strain evidence="3">ATCC BAA-798 / YNP1</strain>
    </source>
</reference>
<accession>D1CBQ0</accession>
<dbReference type="InterPro" id="IPR003607">
    <property type="entry name" value="HD/PDEase_dom"/>
</dbReference>
<proteinExistence type="predicted"/>
<dbReference type="Pfam" id="PF01966">
    <property type="entry name" value="HD"/>
    <property type="match status" value="1"/>
</dbReference>
<gene>
    <name evidence="2" type="ordered locus">Tter_1307</name>
</gene>
<sequence length="446" mass="50646">MENFIGEDVTVIRDSLYSQVPIGEHVRALISTPQFLRLQRIKQLGWVYMVWPGATHTRYEHSLGVYYLARKALEHLIRLGKNGGLEDPQPGEIRTVLAAALLHDIGHYPYSHGIEELGPPVLPHEEVGAMVIGSTDVSSVLWDWGVDPHRVISLIAPSKSPEHEINGRWLIYRSLLSGALDIDKIDYLPRDAQACNVPYGRVDTERLIASLRVLQFEGSPHLAITDKGISALHSLIRARQEMFDNVYWHHTNRACMVMLLRAVQDAIEAGVLSSEDLINHDDYSLIALLLRSDMPDTTRSLVESLVARRLHKRAIEFSVQAGVTFQRLNSLFYHPGSRKELEIRLASILSELTGLEVMPHEILIDIPKPERWDVDALVVFRRPPIGLNQIMTWSEATGMRSHDLSAYESYQRRIRIVTTQRLRDRVWTLKDRLIGELMAPSNRPAS</sequence>
<name>D1CBQ0_THET1</name>
<dbReference type="InterPro" id="IPR006674">
    <property type="entry name" value="HD_domain"/>
</dbReference>
<dbReference type="GO" id="GO:0008832">
    <property type="term" value="F:dGTPase activity"/>
    <property type="evidence" value="ECO:0007669"/>
    <property type="project" value="TreeGrafter"/>
</dbReference>
<dbReference type="SUPFAM" id="SSF109604">
    <property type="entry name" value="HD-domain/PDEase-like"/>
    <property type="match status" value="1"/>
</dbReference>
<evidence type="ECO:0000259" key="1">
    <source>
        <dbReference type="SMART" id="SM00471"/>
    </source>
</evidence>
<feature type="domain" description="HD/PDEase" evidence="1">
    <location>
        <begin position="54"/>
        <end position="197"/>
    </location>
</feature>
<dbReference type="InterPro" id="IPR050135">
    <property type="entry name" value="dGTPase-like"/>
</dbReference>
<dbReference type="Proteomes" id="UP000000323">
    <property type="component" value="Chromosome 1"/>
</dbReference>
<dbReference type="STRING" id="525904.Tter_1307"/>
<dbReference type="CDD" id="cd00077">
    <property type="entry name" value="HDc"/>
    <property type="match status" value="1"/>
</dbReference>
<dbReference type="GO" id="GO:0006203">
    <property type="term" value="P:dGTP catabolic process"/>
    <property type="evidence" value="ECO:0007669"/>
    <property type="project" value="TreeGrafter"/>
</dbReference>
<dbReference type="InterPro" id="IPR045509">
    <property type="entry name" value="HD_assoc_2"/>
</dbReference>